<name>A0A2S5R988_9PROT</name>
<dbReference type="AlphaFoldDB" id="A0A2S5R988"/>
<gene>
    <name evidence="1" type="ORF">HCUR_00630</name>
</gene>
<evidence type="ECO:0000313" key="2">
    <source>
        <dbReference type="Proteomes" id="UP000239425"/>
    </source>
</evidence>
<keyword evidence="2" id="KW-1185">Reference proteome</keyword>
<accession>A0A2S5R988</accession>
<evidence type="ECO:0000313" key="1">
    <source>
        <dbReference type="EMBL" id="PPE03853.1"/>
    </source>
</evidence>
<protein>
    <submittedName>
        <fullName evidence="1">Uncharacterized protein</fullName>
    </submittedName>
</protein>
<dbReference type="Proteomes" id="UP000239425">
    <property type="component" value="Unassembled WGS sequence"/>
</dbReference>
<proteinExistence type="predicted"/>
<comment type="caution">
    <text evidence="1">The sequence shown here is derived from an EMBL/GenBank/DDBJ whole genome shotgun (WGS) entry which is preliminary data.</text>
</comment>
<reference evidence="1 2" key="1">
    <citation type="submission" date="2017-11" db="EMBL/GenBank/DDBJ databases">
        <title>Comparative genomic analysis of Holospora spp., intranuclear symbionts of paramecia.</title>
        <authorList>
            <person name="Garushyants S.K."/>
            <person name="Beliavskaya A."/>
            <person name="Malko D.B."/>
            <person name="Logacheva M.D."/>
            <person name="Rautian M.S."/>
            <person name="Gelfand M.S."/>
        </authorList>
    </citation>
    <scope>NUCLEOTIDE SEQUENCE [LARGE SCALE GENOMIC DNA]</scope>
    <source>
        <strain evidence="2">02AZ16</strain>
    </source>
</reference>
<dbReference type="EMBL" id="PHHC01000080">
    <property type="protein sequence ID" value="PPE03853.1"/>
    <property type="molecule type" value="Genomic_DNA"/>
</dbReference>
<organism evidence="1 2">
    <name type="scientific">Holospora curviuscula</name>
    <dbReference type="NCBI Taxonomy" id="1082868"/>
    <lineage>
        <taxon>Bacteria</taxon>
        <taxon>Pseudomonadati</taxon>
        <taxon>Pseudomonadota</taxon>
        <taxon>Alphaproteobacteria</taxon>
        <taxon>Holosporales</taxon>
        <taxon>Holosporaceae</taxon>
        <taxon>Holospora</taxon>
    </lineage>
</organism>
<dbReference type="RefSeq" id="WP_104206688.1">
    <property type="nucleotide sequence ID" value="NZ_PHHC01000080.1"/>
</dbReference>
<sequence length="100" mass="11447">MTDYQGFRYLEFAALVDQNLQGQKILESLKSKPAPLHGLQALHKINPDLVPSNALFYPYIIPQDLRIQRFLNTLKRNDECGLSTQSTLKLEQSFQAQKAK</sequence>